<gene>
    <name evidence="1" type="ORF">D2E22_1059</name>
</gene>
<sequence>MATNISEKDRTLRLLDEYINDLDLVEYRHVLRWVREGRDAQINIRPGTSMDDLIIQRELKFDSDTGEFRRELLTVHGPEAGFTINDPTPEERARLYLYAGYRHALARVHRWVLENLGYSGGMPNEVPNQSEGANA</sequence>
<proteinExistence type="predicted"/>
<dbReference type="Proteomes" id="UP000288052">
    <property type="component" value="Unassembled WGS sequence"/>
</dbReference>
<evidence type="ECO:0000313" key="2">
    <source>
        <dbReference type="Proteomes" id="UP000288052"/>
    </source>
</evidence>
<dbReference type="EMBL" id="QXGI01000003">
    <property type="protein sequence ID" value="RSX48921.1"/>
    <property type="molecule type" value="Genomic_DNA"/>
</dbReference>
<protein>
    <submittedName>
        <fullName evidence="1">Uncharacterized protein</fullName>
    </submittedName>
</protein>
<accession>A0A430F7Z7</accession>
<dbReference type="OrthoDB" id="3240481at2"/>
<organism evidence="1 2">
    <name type="scientific">Bifidobacterium castoris</name>
    <dbReference type="NCBI Taxonomy" id="2306972"/>
    <lineage>
        <taxon>Bacteria</taxon>
        <taxon>Bacillati</taxon>
        <taxon>Actinomycetota</taxon>
        <taxon>Actinomycetes</taxon>
        <taxon>Bifidobacteriales</taxon>
        <taxon>Bifidobacteriaceae</taxon>
        <taxon>Bifidobacterium</taxon>
    </lineage>
</organism>
<reference evidence="1 2" key="1">
    <citation type="submission" date="2018-09" db="EMBL/GenBank/DDBJ databases">
        <title>Characterization of the phylogenetic diversity of five novel species belonging to the genus Bifidobacterium.</title>
        <authorList>
            <person name="Lugli G.A."/>
            <person name="Duranti S."/>
            <person name="Milani C."/>
        </authorList>
    </citation>
    <scope>NUCLEOTIDE SEQUENCE [LARGE SCALE GENOMIC DNA]</scope>
    <source>
        <strain evidence="1 2">2020B</strain>
    </source>
</reference>
<dbReference type="RefSeq" id="WP_126032062.1">
    <property type="nucleotide sequence ID" value="NZ_QXGI01000003.1"/>
</dbReference>
<comment type="caution">
    <text evidence="1">The sequence shown here is derived from an EMBL/GenBank/DDBJ whole genome shotgun (WGS) entry which is preliminary data.</text>
</comment>
<dbReference type="AlphaFoldDB" id="A0A430F7Z7"/>
<name>A0A430F7Z7_9BIFI</name>
<keyword evidence="2" id="KW-1185">Reference proteome</keyword>
<evidence type="ECO:0000313" key="1">
    <source>
        <dbReference type="EMBL" id="RSX48921.1"/>
    </source>
</evidence>